<dbReference type="RefSeq" id="WP_196283213.1">
    <property type="nucleotide sequence ID" value="NZ_JADQDQ010000008.1"/>
</dbReference>
<accession>A0ABS0ILT6</accession>
<evidence type="ECO:0000313" key="3">
    <source>
        <dbReference type="Proteomes" id="UP000597617"/>
    </source>
</evidence>
<keyword evidence="3" id="KW-1185">Reference proteome</keyword>
<sequence length="115" mass="12640">MADRLAEHPTFSLASISKSADDDALVITREMSNRLHLNEGQFLSLLALNRTKLVTLKSIAREYRGDEATRASKVAELEAQFEQECSRILTPSQLSQLQHSNDHPAGSNEPGHGLG</sequence>
<gene>
    <name evidence="2" type="ORF">I2I05_15730</name>
</gene>
<dbReference type="Proteomes" id="UP000597617">
    <property type="component" value="Unassembled WGS sequence"/>
</dbReference>
<reference evidence="2 3" key="1">
    <citation type="submission" date="2020-11" db="EMBL/GenBank/DDBJ databases">
        <authorList>
            <person name="Kim M.K."/>
        </authorList>
    </citation>
    <scope>NUCLEOTIDE SEQUENCE [LARGE SCALE GENOMIC DNA]</scope>
    <source>
        <strain evidence="2 3">BT683</strain>
    </source>
</reference>
<name>A0ABS0ILT6_9BACT</name>
<evidence type="ECO:0000313" key="2">
    <source>
        <dbReference type="EMBL" id="MBF9238853.1"/>
    </source>
</evidence>
<protein>
    <submittedName>
        <fullName evidence="2">Uncharacterized protein</fullName>
    </submittedName>
</protein>
<comment type="caution">
    <text evidence="2">The sequence shown here is derived from an EMBL/GenBank/DDBJ whole genome shotgun (WGS) entry which is preliminary data.</text>
</comment>
<feature type="region of interest" description="Disordered" evidence="1">
    <location>
        <begin position="92"/>
        <end position="115"/>
    </location>
</feature>
<dbReference type="EMBL" id="JADQDQ010000008">
    <property type="protein sequence ID" value="MBF9238853.1"/>
    <property type="molecule type" value="Genomic_DNA"/>
</dbReference>
<proteinExistence type="predicted"/>
<evidence type="ECO:0000256" key="1">
    <source>
        <dbReference type="SAM" id="MobiDB-lite"/>
    </source>
</evidence>
<organism evidence="2 3">
    <name type="scientific">Hymenobacter jeongseonensis</name>
    <dbReference type="NCBI Taxonomy" id="2791027"/>
    <lineage>
        <taxon>Bacteria</taxon>
        <taxon>Pseudomonadati</taxon>
        <taxon>Bacteroidota</taxon>
        <taxon>Cytophagia</taxon>
        <taxon>Cytophagales</taxon>
        <taxon>Hymenobacteraceae</taxon>
        <taxon>Hymenobacter</taxon>
    </lineage>
</organism>